<dbReference type="PROSITE" id="PS51184">
    <property type="entry name" value="JMJC"/>
    <property type="match status" value="1"/>
</dbReference>
<name>A0A1V8ZYE1_SACPI</name>
<protein>
    <recommendedName>
        <fullName evidence="4">JmjC domain-containing protein</fullName>
    </recommendedName>
</protein>
<dbReference type="Pfam" id="PF08007">
    <property type="entry name" value="JmjC_2"/>
    <property type="match status" value="1"/>
</dbReference>
<evidence type="ECO:0000313" key="6">
    <source>
        <dbReference type="Proteomes" id="UP000192591"/>
    </source>
</evidence>
<dbReference type="GO" id="GO:0046872">
    <property type="term" value="F:metal ion binding"/>
    <property type="evidence" value="ECO:0007669"/>
    <property type="project" value="UniProtKB-KW"/>
</dbReference>
<keyword evidence="2" id="KW-0479">Metal-binding</keyword>
<dbReference type="InterPro" id="IPR039994">
    <property type="entry name" value="NO66-like"/>
</dbReference>
<reference evidence="5 6" key="1">
    <citation type="submission" date="2017-02" db="EMBL/GenBank/DDBJ databases">
        <title>Draft genome of Saccharomonospora sp. 154.</title>
        <authorList>
            <person name="Alonso-Carmona G.S."/>
            <person name="De La Haba R."/>
            <person name="Vera-Gargallo B."/>
            <person name="Sandoval-Trujillo A.H."/>
            <person name="Ramirez-Duran N."/>
            <person name="Ventosa A."/>
        </authorList>
    </citation>
    <scope>NUCLEOTIDE SEQUENCE [LARGE SCALE GENOMIC DNA]</scope>
    <source>
        <strain evidence="5 6">LRS4.154</strain>
    </source>
</reference>
<evidence type="ECO:0000259" key="4">
    <source>
        <dbReference type="PROSITE" id="PS51184"/>
    </source>
</evidence>
<comment type="caution">
    <text evidence="5">The sequence shown here is derived from an EMBL/GenBank/DDBJ whole genome shotgun (WGS) entry which is preliminary data.</text>
</comment>
<keyword evidence="6" id="KW-1185">Reference proteome</keyword>
<dbReference type="STRING" id="1962155.B1813_22200"/>
<dbReference type="AlphaFoldDB" id="A0A1V8ZYE1"/>
<dbReference type="InterPro" id="IPR003347">
    <property type="entry name" value="JmjC_dom"/>
</dbReference>
<dbReference type="Gene3D" id="2.60.120.650">
    <property type="entry name" value="Cupin"/>
    <property type="match status" value="1"/>
</dbReference>
<evidence type="ECO:0000256" key="2">
    <source>
        <dbReference type="ARBA" id="ARBA00022723"/>
    </source>
</evidence>
<feature type="domain" description="JmjC" evidence="4">
    <location>
        <begin position="92"/>
        <end position="246"/>
    </location>
</feature>
<dbReference type="PANTHER" id="PTHR13096">
    <property type="entry name" value="MINA53 MYC INDUCED NUCLEAR ANTIGEN"/>
    <property type="match status" value="1"/>
</dbReference>
<sequence length="392" mass="43126">MTLRLIRDLEQALAWDTPENLGRDFARGALSNPEVATRLLTPHRLLDLLSWRSVDFPQIRVLQNGVDVHARRYLTTRTSRRGQSVPIVDTEKLGVLLGDGAQVIVDALNHLDPALEAACRVLQWWCGMTVQVNTYLTTGRAAGFDLHWDDHPTMIVQVAGSKRWEVRGPSRTAPLYRDTDPNTAPPDEVVWSGVLRAGEVISIPRGWWHSATRADHDDDRLSLHLTFGMTPHTGIDWLLWLADRARDDERFRQDLGHDTDHVALAAALSKLAVANSPAAYLIDRRQTAAQPRRSVTGGAFGLPEKLVCTTPFVPDIVETSEAVTVIAAGRRLRFAPAATQCVRLLLSGRPVDLADATVTTGVDAHKLGALLLEEGLCTEATPALYSAYTALD</sequence>
<evidence type="ECO:0000313" key="5">
    <source>
        <dbReference type="EMBL" id="OQO89773.1"/>
    </source>
</evidence>
<comment type="cofactor">
    <cofactor evidence="1">
        <name>Fe(2+)</name>
        <dbReference type="ChEBI" id="CHEBI:29033"/>
    </cofactor>
</comment>
<dbReference type="Proteomes" id="UP000192591">
    <property type="component" value="Unassembled WGS sequence"/>
</dbReference>
<dbReference type="SUPFAM" id="SSF51197">
    <property type="entry name" value="Clavaminate synthase-like"/>
    <property type="match status" value="1"/>
</dbReference>
<evidence type="ECO:0000256" key="3">
    <source>
        <dbReference type="ARBA" id="ARBA00023004"/>
    </source>
</evidence>
<gene>
    <name evidence="5" type="ORF">B1813_22200</name>
</gene>
<proteinExistence type="predicted"/>
<dbReference type="EMBL" id="MWIH01000009">
    <property type="protein sequence ID" value="OQO89773.1"/>
    <property type="molecule type" value="Genomic_DNA"/>
</dbReference>
<organism evidence="5 6">
    <name type="scientific">Saccharomonospora piscinae</name>
    <dbReference type="NCBI Taxonomy" id="687388"/>
    <lineage>
        <taxon>Bacteria</taxon>
        <taxon>Bacillati</taxon>
        <taxon>Actinomycetota</taxon>
        <taxon>Actinomycetes</taxon>
        <taxon>Pseudonocardiales</taxon>
        <taxon>Pseudonocardiaceae</taxon>
        <taxon>Saccharomonospora</taxon>
    </lineage>
</organism>
<dbReference type="PANTHER" id="PTHR13096:SF8">
    <property type="entry name" value="RIBOSOMAL OXYGENASE 1"/>
    <property type="match status" value="1"/>
</dbReference>
<accession>A0A1V8ZYE1</accession>
<keyword evidence="3" id="KW-0408">Iron</keyword>
<evidence type="ECO:0000256" key="1">
    <source>
        <dbReference type="ARBA" id="ARBA00001954"/>
    </source>
</evidence>